<accession>W0I345</accession>
<protein>
    <submittedName>
        <fullName evidence="6">Aminotransferase, class III</fullName>
    </submittedName>
</protein>
<evidence type="ECO:0000313" key="7">
    <source>
        <dbReference type="Proteomes" id="UP000019028"/>
    </source>
</evidence>
<dbReference type="GO" id="GO:0042802">
    <property type="term" value="F:identical protein binding"/>
    <property type="evidence" value="ECO:0007669"/>
    <property type="project" value="TreeGrafter"/>
</dbReference>
<dbReference type="PROSITE" id="PS00600">
    <property type="entry name" value="AA_TRANSFER_CLASS_3"/>
    <property type="match status" value="1"/>
</dbReference>
<dbReference type="InterPro" id="IPR005814">
    <property type="entry name" value="Aminotrans_3"/>
</dbReference>
<dbReference type="Gene3D" id="3.90.1150.10">
    <property type="entry name" value="Aspartate Aminotransferase, domain 1"/>
    <property type="match status" value="1"/>
</dbReference>
<name>W0I345_9GAMM</name>
<dbReference type="Gene3D" id="3.40.640.10">
    <property type="entry name" value="Type I PLP-dependent aspartate aminotransferase-like (Major domain)"/>
    <property type="match status" value="1"/>
</dbReference>
<dbReference type="InterPro" id="IPR049704">
    <property type="entry name" value="Aminotrans_3_PPA_site"/>
</dbReference>
<keyword evidence="7" id="KW-1185">Reference proteome</keyword>
<evidence type="ECO:0000256" key="1">
    <source>
        <dbReference type="ARBA" id="ARBA00001933"/>
    </source>
</evidence>
<reference evidence="6 7" key="1">
    <citation type="journal article" date="2014" name="Genome Biol. Evol.">
        <title>Genome degeneration and adaptation in a nascent stage of symbiosis.</title>
        <authorList>
            <person name="Oakeson K.F."/>
            <person name="Gil R."/>
            <person name="Clayton A.L."/>
            <person name="Dunn D.M."/>
            <person name="von Niederhausern A.C."/>
            <person name="Hamil C."/>
            <person name="Aoyagi A."/>
            <person name="Duval B."/>
            <person name="Baca A."/>
            <person name="Silva F.J."/>
            <person name="Vallier A."/>
            <person name="Jackson D.G."/>
            <person name="Latorre A."/>
            <person name="Weiss R.B."/>
            <person name="Heddi A."/>
            <person name="Moya A."/>
            <person name="Dale C."/>
        </authorList>
    </citation>
    <scope>NUCLEOTIDE SEQUENCE [LARGE SCALE GENOMIC DNA]</scope>
    <source>
        <strain evidence="6 7">HS1</strain>
    </source>
</reference>
<dbReference type="Proteomes" id="UP000019028">
    <property type="component" value="Chromosome"/>
</dbReference>
<gene>
    <name evidence="6" type="ORF">Sant_3896</name>
</gene>
<dbReference type="EMBL" id="CP006569">
    <property type="protein sequence ID" value="AHF78868.1"/>
    <property type="molecule type" value="Genomic_DNA"/>
</dbReference>
<evidence type="ECO:0000256" key="4">
    <source>
        <dbReference type="ARBA" id="ARBA00022898"/>
    </source>
</evidence>
<evidence type="ECO:0000256" key="3">
    <source>
        <dbReference type="ARBA" id="ARBA00022576"/>
    </source>
</evidence>
<evidence type="ECO:0000256" key="5">
    <source>
        <dbReference type="RuleBase" id="RU003560"/>
    </source>
</evidence>
<dbReference type="SUPFAM" id="SSF53383">
    <property type="entry name" value="PLP-dependent transferases"/>
    <property type="match status" value="1"/>
</dbReference>
<dbReference type="OrthoDB" id="9801052at2"/>
<keyword evidence="4 5" id="KW-0663">Pyridoxal phosphate</keyword>
<evidence type="ECO:0000313" key="6">
    <source>
        <dbReference type="EMBL" id="AHF78868.1"/>
    </source>
</evidence>
<keyword evidence="3 6" id="KW-0032">Aminotransferase</keyword>
<proteinExistence type="inferred from homology"/>
<sequence length="467" mass="52952">MTNCSVPQLSEQELKNSALYRLDDKYMSWGDTVHYQSRPIIADSCLGDRVVDIHGNIYLDSQMWHSSCNFGYRNREIEQAVERQLHKLPQVSGDYLHEEKLLLAEEICEAIYQRTGLRGRVGFNVGGTLVVEDALKIVRKNTGRNRVATLMGGYHGRSLTVSGMSSSHRYRQYYGEFADRAIMFPYANCGQCYYDKQPGECGSYCGKMISRAMENDFYGIASENSNEIGAFFLELCQGRGYTVPPKDFFRQFVPEMQKRGILIVDDEIQVGMFRTGKLFAFEHYDIVPDIITLGKSLTNGLSPLSAVWAREELVSRDIFTPGHAHSNFANHSLGTAAALQTWRYMIAHDYEPLLSQKSAYFMGGLRRLKQRYPFIGLIEGLGMLFSVTFTTPDGLPWRNAGKQAVTLAQDNDYVYQGETLRLILNSGGYHCEKIKLAPWLDMGYEEMERMLTILDQVFAALADAEEV</sequence>
<dbReference type="InterPro" id="IPR050103">
    <property type="entry name" value="Class-III_PLP-dep_AT"/>
</dbReference>
<dbReference type="InterPro" id="IPR015422">
    <property type="entry name" value="PyrdxlP-dep_Trfase_small"/>
</dbReference>
<dbReference type="GO" id="GO:0030170">
    <property type="term" value="F:pyridoxal phosphate binding"/>
    <property type="evidence" value="ECO:0007669"/>
    <property type="project" value="InterPro"/>
</dbReference>
<keyword evidence="6" id="KW-0808">Transferase</keyword>
<dbReference type="InterPro" id="IPR015421">
    <property type="entry name" value="PyrdxlP-dep_Trfase_major"/>
</dbReference>
<dbReference type="Pfam" id="PF00202">
    <property type="entry name" value="Aminotran_3"/>
    <property type="match status" value="1"/>
</dbReference>
<dbReference type="PATRIC" id="fig|1239307.3.peg.4315"/>
<dbReference type="RefSeq" id="WP_025423992.1">
    <property type="nucleotide sequence ID" value="NZ_CP006569.1"/>
</dbReference>
<dbReference type="PANTHER" id="PTHR11986:SF58">
    <property type="entry name" value="LEUCINE_METHIONINE RACEMASE"/>
    <property type="match status" value="1"/>
</dbReference>
<dbReference type="AlphaFoldDB" id="W0I345"/>
<dbReference type="KEGG" id="sod:Sant_3896"/>
<organism evidence="6 7">
    <name type="scientific">Sodalis praecaptivus</name>
    <dbReference type="NCBI Taxonomy" id="1239307"/>
    <lineage>
        <taxon>Bacteria</taxon>
        <taxon>Pseudomonadati</taxon>
        <taxon>Pseudomonadota</taxon>
        <taxon>Gammaproteobacteria</taxon>
        <taxon>Enterobacterales</taxon>
        <taxon>Bruguierivoracaceae</taxon>
        <taxon>Sodalis</taxon>
    </lineage>
</organism>
<comment type="cofactor">
    <cofactor evidence="1">
        <name>pyridoxal 5'-phosphate</name>
        <dbReference type="ChEBI" id="CHEBI:597326"/>
    </cofactor>
</comment>
<dbReference type="GO" id="GO:0008483">
    <property type="term" value="F:transaminase activity"/>
    <property type="evidence" value="ECO:0007669"/>
    <property type="project" value="UniProtKB-KW"/>
</dbReference>
<comment type="similarity">
    <text evidence="2 5">Belongs to the class-III pyridoxal-phosphate-dependent aminotransferase family.</text>
</comment>
<dbReference type="InterPro" id="IPR015424">
    <property type="entry name" value="PyrdxlP-dep_Trfase"/>
</dbReference>
<evidence type="ECO:0000256" key="2">
    <source>
        <dbReference type="ARBA" id="ARBA00008954"/>
    </source>
</evidence>
<dbReference type="PANTHER" id="PTHR11986">
    <property type="entry name" value="AMINOTRANSFERASE CLASS III"/>
    <property type="match status" value="1"/>
</dbReference>
<dbReference type="HOGENOM" id="CLU_016922_10_0_6"/>